<keyword evidence="1" id="KW-0489">Methyltransferase</keyword>
<accession>A0A1H6IA69</accession>
<dbReference type="AlphaFoldDB" id="A0A1H6IA69"/>
<organism evidence="1 2">
    <name type="scientific">Halopenitus malekzadehii</name>
    <dbReference type="NCBI Taxonomy" id="1267564"/>
    <lineage>
        <taxon>Archaea</taxon>
        <taxon>Methanobacteriati</taxon>
        <taxon>Methanobacteriota</taxon>
        <taxon>Stenosarchaea group</taxon>
        <taxon>Halobacteria</taxon>
        <taxon>Halobacteriales</taxon>
        <taxon>Haloferacaceae</taxon>
        <taxon>Halopenitus</taxon>
    </lineage>
</organism>
<evidence type="ECO:0000313" key="2">
    <source>
        <dbReference type="Proteomes" id="UP000199215"/>
    </source>
</evidence>
<keyword evidence="1" id="KW-0808">Transferase</keyword>
<protein>
    <submittedName>
        <fullName evidence="1">Methyltransferase FkbM domain-containing protein</fullName>
    </submittedName>
</protein>
<dbReference type="STRING" id="1267564.SAMN05192561_10235"/>
<sequence>MLQKAAKIWRKDGPITLAKRGIQFGYDSGFRPILPKRVVSYNSIPVRASRLGDSIVPWHTQDIPGYENALVEGIQKYVEPGDTVVIVGGGWGVSTVMAARQSGSNGQVITFEGGAESVTKVKDTVQLNDVDDRVSIRHAIVARAVSLRGDSDDAQAVSPTDLPDCDVLVLDCEGAEIGILEEMEIRPRAVVVETHGIYDALKAVVRDKLDCAGYKIDECMVAEERLRDICEENGIYVLYSIRR</sequence>
<dbReference type="GO" id="GO:0032259">
    <property type="term" value="P:methylation"/>
    <property type="evidence" value="ECO:0007669"/>
    <property type="project" value="UniProtKB-KW"/>
</dbReference>
<dbReference type="Gene3D" id="3.40.50.150">
    <property type="entry name" value="Vaccinia Virus protein VP39"/>
    <property type="match status" value="1"/>
</dbReference>
<gene>
    <name evidence="1" type="ORF">SAMN05192561_10235</name>
</gene>
<dbReference type="OrthoDB" id="331551at2157"/>
<name>A0A1H6IA69_9EURY</name>
<dbReference type="EMBL" id="FNWU01000002">
    <property type="protein sequence ID" value="SEH45507.1"/>
    <property type="molecule type" value="Genomic_DNA"/>
</dbReference>
<dbReference type="SUPFAM" id="SSF53335">
    <property type="entry name" value="S-adenosyl-L-methionine-dependent methyltransferases"/>
    <property type="match status" value="1"/>
</dbReference>
<dbReference type="Proteomes" id="UP000199215">
    <property type="component" value="Unassembled WGS sequence"/>
</dbReference>
<keyword evidence="2" id="KW-1185">Reference proteome</keyword>
<evidence type="ECO:0000313" key="1">
    <source>
        <dbReference type="EMBL" id="SEH45507.1"/>
    </source>
</evidence>
<proteinExistence type="predicted"/>
<dbReference type="RefSeq" id="WP_177167442.1">
    <property type="nucleotide sequence ID" value="NZ_FNWU01000002.1"/>
</dbReference>
<dbReference type="GO" id="GO:0008168">
    <property type="term" value="F:methyltransferase activity"/>
    <property type="evidence" value="ECO:0007669"/>
    <property type="project" value="UniProtKB-KW"/>
</dbReference>
<dbReference type="InterPro" id="IPR029063">
    <property type="entry name" value="SAM-dependent_MTases_sf"/>
</dbReference>
<reference evidence="1 2" key="1">
    <citation type="submission" date="2016-10" db="EMBL/GenBank/DDBJ databases">
        <authorList>
            <person name="de Groot N.N."/>
        </authorList>
    </citation>
    <scope>NUCLEOTIDE SEQUENCE [LARGE SCALE GENOMIC DNA]</scope>
    <source>
        <strain evidence="1 2">IBRC-M10418</strain>
    </source>
</reference>